<dbReference type="AlphaFoldDB" id="D7BLZ3"/>
<dbReference type="eggNOG" id="ENOG5030UG6">
    <property type="taxonomic scope" value="Bacteria"/>
</dbReference>
<dbReference type="Proteomes" id="UP000000376">
    <property type="component" value="Chromosome"/>
</dbReference>
<dbReference type="OrthoDB" id="3267972at2"/>
<dbReference type="RefSeq" id="WP_013169440.1">
    <property type="nucleotide sequence ID" value="NC_014218.1"/>
</dbReference>
<dbReference type="EMBL" id="CP002045">
    <property type="protein sequence ID" value="ADH91942.1"/>
    <property type="molecule type" value="Genomic_DNA"/>
</dbReference>
<evidence type="ECO:0008006" key="4">
    <source>
        <dbReference type="Google" id="ProtNLM"/>
    </source>
</evidence>
<feature type="region of interest" description="Disordered" evidence="1">
    <location>
        <begin position="40"/>
        <end position="64"/>
    </location>
</feature>
<sequence length="64" mass="6992">MSIFDKAKEALNSNKDILKSDKAEEISDMVLDKAEDAAKKVAGEKHSDKISQVRGTLDSKIGNE</sequence>
<dbReference type="InterPro" id="IPR028037">
    <property type="entry name" value="Antitoxin_Rv0909/MT0933"/>
</dbReference>
<gene>
    <name evidence="2" type="ordered locus">Arch_0179</name>
</gene>
<name>D7BLZ3_ARCHD</name>
<evidence type="ECO:0000256" key="1">
    <source>
        <dbReference type="SAM" id="MobiDB-lite"/>
    </source>
</evidence>
<dbReference type="HOGENOM" id="CLU_148727_1_1_11"/>
<dbReference type="KEGG" id="ahe:Arch_0179"/>
<dbReference type="STRING" id="644284.Arch_0179"/>
<proteinExistence type="predicted"/>
<organism evidence="2 3">
    <name type="scientific">Arcanobacterium haemolyticum (strain ATCC 9345 / DSM 20595 / CCM 5947 / CCUG 17215 / LMG 16163 / NBRC 15585 / NCTC 8452 / 11018)</name>
    <dbReference type="NCBI Taxonomy" id="644284"/>
    <lineage>
        <taxon>Bacteria</taxon>
        <taxon>Bacillati</taxon>
        <taxon>Actinomycetota</taxon>
        <taxon>Actinomycetes</taxon>
        <taxon>Actinomycetales</taxon>
        <taxon>Actinomycetaceae</taxon>
        <taxon>Arcanobacterium</taxon>
    </lineage>
</organism>
<keyword evidence="3" id="KW-1185">Reference proteome</keyword>
<protein>
    <recommendedName>
        <fullName evidence="4">Antitoxin</fullName>
    </recommendedName>
</protein>
<evidence type="ECO:0000313" key="3">
    <source>
        <dbReference type="Proteomes" id="UP000000376"/>
    </source>
</evidence>
<feature type="compositionally biased region" description="Basic and acidic residues" evidence="1">
    <location>
        <begin position="40"/>
        <end position="51"/>
    </location>
</feature>
<reference evidence="2 3" key="1">
    <citation type="journal article" date="2010" name="Stand. Genomic Sci.">
        <title>Complete genome sequence of Arcanobacterium haemolyticum type strain (11018).</title>
        <authorList>
            <person name="Yasawong M."/>
            <person name="Teshima H."/>
            <person name="Lapidus A."/>
            <person name="Nolan M."/>
            <person name="Lucas S."/>
            <person name="Glavina Del Rio T."/>
            <person name="Tice H."/>
            <person name="Cheng J."/>
            <person name="Bruce D."/>
            <person name="Detter C."/>
            <person name="Tapia R."/>
            <person name="Han C."/>
            <person name="Goodwin L."/>
            <person name="Pitluck S."/>
            <person name="Liolios K."/>
            <person name="Ivanova N."/>
            <person name="Mavromatis K."/>
            <person name="Mikhailova N."/>
            <person name="Pati A."/>
            <person name="Chen A."/>
            <person name="Palaniappan K."/>
            <person name="Land M."/>
            <person name="Hauser L."/>
            <person name="Chang Y."/>
            <person name="Jeffries C."/>
            <person name="Rohde M."/>
            <person name="Sikorski J."/>
            <person name="Pukall R."/>
            <person name="Goker M."/>
            <person name="Woyke T."/>
            <person name="Bristow J."/>
            <person name="Eisen J."/>
            <person name="Markowitz V."/>
            <person name="Hugenholtz P."/>
            <person name="Kyrpides N."/>
            <person name="Klenk H."/>
        </authorList>
    </citation>
    <scope>NUCLEOTIDE SEQUENCE [LARGE SCALE GENOMIC DNA]</scope>
    <source>
        <strain evidence="3">ATCC 9345 / DSM 20595 / CCUG 17215 / LMG 16163 / NBRC 15585 / NCTC 8452 / 11018</strain>
    </source>
</reference>
<dbReference type="Pfam" id="PF14013">
    <property type="entry name" value="MT0933_antitox"/>
    <property type="match status" value="1"/>
</dbReference>
<accession>D7BLZ3</accession>
<evidence type="ECO:0000313" key="2">
    <source>
        <dbReference type="EMBL" id="ADH91942.1"/>
    </source>
</evidence>